<sequence>MLKLESILLNNDYDIVYFQLVRLSDYVQLASKIKDTKRKKYKILLDFVDSLSLNMLNRSNSETFIKKLIFRRESKLLLREEKKLLDISDVNIIISRRDADSICKDRFYILPNGVDRIPEIKKNKKSPQCNLVFFGNMAYYPNVKAAVNLVSKIYSGLDKNNYRVHIIGANTASEVLALERYDGVKVHGFVDDIYSLLNEMDISVFPIYDGSGMQNKVLESFMIKLPVITTSIVIDGFECENHCALIANSTTEFICKINELNENKKLKNNIVNNAKKLADCKYNWQGINILISKL</sequence>
<dbReference type="GO" id="GO:0016757">
    <property type="term" value="F:glycosyltransferase activity"/>
    <property type="evidence" value="ECO:0007669"/>
    <property type="project" value="TreeGrafter"/>
</dbReference>
<evidence type="ECO:0000256" key="1">
    <source>
        <dbReference type="ARBA" id="ARBA00022679"/>
    </source>
</evidence>
<dbReference type="SUPFAM" id="SSF53756">
    <property type="entry name" value="UDP-Glycosyltransferase/glycogen phosphorylase"/>
    <property type="match status" value="1"/>
</dbReference>
<evidence type="ECO:0000313" key="2">
    <source>
        <dbReference type="EMBL" id="AKL88153.1"/>
    </source>
</evidence>
<dbReference type="GO" id="GO:0009103">
    <property type="term" value="P:lipopolysaccharide biosynthetic process"/>
    <property type="evidence" value="ECO:0007669"/>
    <property type="project" value="TreeGrafter"/>
</dbReference>
<proteinExistence type="predicted"/>
<protein>
    <submittedName>
        <fullName evidence="2">Putative glycosyltransferase</fullName>
    </submittedName>
</protein>
<name>A0A0M3N0E8_YERPU</name>
<dbReference type="AlphaFoldDB" id="A0A0M3N0E8"/>
<dbReference type="PANTHER" id="PTHR46401">
    <property type="entry name" value="GLYCOSYLTRANSFERASE WBBK-RELATED"/>
    <property type="match status" value="1"/>
</dbReference>
<dbReference type="Gene3D" id="3.40.50.2000">
    <property type="entry name" value="Glycogen Phosphorylase B"/>
    <property type="match status" value="2"/>
</dbReference>
<dbReference type="EMBL" id="KM454907">
    <property type="protein sequence ID" value="AKL88153.1"/>
    <property type="molecule type" value="Genomic_DNA"/>
</dbReference>
<reference evidence="2" key="1">
    <citation type="submission" date="2014-08" db="EMBL/GenBank/DDBJ databases">
        <title>The O-antigen gene cluster sequence of Yersinia pseudotuberculosis serotype O:8.</title>
        <authorList>
            <person name="Kenyon J.J."/>
            <person name="Reeves P.R."/>
        </authorList>
    </citation>
    <scope>NUCLEOTIDE SEQUENCE</scope>
    <source>
        <strain evidence="2">151</strain>
    </source>
</reference>
<accession>A0A0M3N0E8</accession>
<dbReference type="PANTHER" id="PTHR46401:SF2">
    <property type="entry name" value="GLYCOSYLTRANSFERASE WBBK-RELATED"/>
    <property type="match status" value="1"/>
</dbReference>
<dbReference type="Pfam" id="PF13692">
    <property type="entry name" value="Glyco_trans_1_4"/>
    <property type="match status" value="1"/>
</dbReference>
<keyword evidence="1 2" id="KW-0808">Transferase</keyword>
<gene>
    <name evidence="2" type="primary">wbyN</name>
</gene>
<organism evidence="2">
    <name type="scientific">Yersinia pseudotuberculosis</name>
    <dbReference type="NCBI Taxonomy" id="633"/>
    <lineage>
        <taxon>Bacteria</taxon>
        <taxon>Pseudomonadati</taxon>
        <taxon>Pseudomonadota</taxon>
        <taxon>Gammaproteobacteria</taxon>
        <taxon>Enterobacterales</taxon>
        <taxon>Yersiniaceae</taxon>
        <taxon>Yersinia</taxon>
    </lineage>
</organism>